<keyword evidence="1" id="KW-0732">Signal</keyword>
<evidence type="ECO:0000313" key="2">
    <source>
        <dbReference type="EMBL" id="MFD1341776.1"/>
    </source>
</evidence>
<dbReference type="PROSITE" id="PS51257">
    <property type="entry name" value="PROKAR_LIPOPROTEIN"/>
    <property type="match status" value="1"/>
</dbReference>
<sequence length="51" mass="5045">MIKTTLTAAALFLASALGVSAACSGHSDQAMTCADGTVYDSESNSCKTVSG</sequence>
<keyword evidence="2" id="KW-0456">Lyase</keyword>
<protein>
    <submittedName>
        <fullName evidence="2">Adenylosuccinate lyase</fullName>
    </submittedName>
</protein>
<evidence type="ECO:0000313" key="3">
    <source>
        <dbReference type="Proteomes" id="UP001597135"/>
    </source>
</evidence>
<gene>
    <name evidence="2" type="ORF">ACFQ4E_05020</name>
</gene>
<organism evidence="2 3">
    <name type="scientific">Litorisediminicola beolgyonensis</name>
    <dbReference type="NCBI Taxonomy" id="1173614"/>
    <lineage>
        <taxon>Bacteria</taxon>
        <taxon>Pseudomonadati</taxon>
        <taxon>Pseudomonadota</taxon>
        <taxon>Alphaproteobacteria</taxon>
        <taxon>Rhodobacterales</taxon>
        <taxon>Paracoccaceae</taxon>
        <taxon>Litorisediminicola</taxon>
    </lineage>
</organism>
<dbReference type="GO" id="GO:0016829">
    <property type="term" value="F:lyase activity"/>
    <property type="evidence" value="ECO:0007669"/>
    <property type="project" value="UniProtKB-KW"/>
</dbReference>
<comment type="caution">
    <text evidence="2">The sequence shown here is derived from an EMBL/GenBank/DDBJ whole genome shotgun (WGS) entry which is preliminary data.</text>
</comment>
<feature type="chain" id="PRO_5046047309" evidence="1">
    <location>
        <begin position="22"/>
        <end position="51"/>
    </location>
</feature>
<name>A0ABW3ZFD8_9RHOB</name>
<dbReference type="Proteomes" id="UP001597135">
    <property type="component" value="Unassembled WGS sequence"/>
</dbReference>
<feature type="signal peptide" evidence="1">
    <location>
        <begin position="1"/>
        <end position="21"/>
    </location>
</feature>
<evidence type="ECO:0000256" key="1">
    <source>
        <dbReference type="SAM" id="SignalP"/>
    </source>
</evidence>
<dbReference type="RefSeq" id="WP_386801843.1">
    <property type="nucleotide sequence ID" value="NZ_JBHTMU010000006.1"/>
</dbReference>
<dbReference type="EMBL" id="JBHTMU010000006">
    <property type="protein sequence ID" value="MFD1341776.1"/>
    <property type="molecule type" value="Genomic_DNA"/>
</dbReference>
<reference evidence="3" key="1">
    <citation type="journal article" date="2019" name="Int. J. Syst. Evol. Microbiol.">
        <title>The Global Catalogue of Microorganisms (GCM) 10K type strain sequencing project: providing services to taxonomists for standard genome sequencing and annotation.</title>
        <authorList>
            <consortium name="The Broad Institute Genomics Platform"/>
            <consortium name="The Broad Institute Genome Sequencing Center for Infectious Disease"/>
            <person name="Wu L."/>
            <person name="Ma J."/>
        </authorList>
    </citation>
    <scope>NUCLEOTIDE SEQUENCE [LARGE SCALE GENOMIC DNA]</scope>
    <source>
        <strain evidence="3">CCUG 62953</strain>
    </source>
</reference>
<accession>A0ABW3ZFD8</accession>
<proteinExistence type="predicted"/>
<keyword evidence="3" id="KW-1185">Reference proteome</keyword>